<dbReference type="GO" id="GO:0005829">
    <property type="term" value="C:cytosol"/>
    <property type="evidence" value="ECO:0007669"/>
    <property type="project" value="TreeGrafter"/>
</dbReference>
<dbReference type="EMBL" id="WUTW01000012">
    <property type="protein sequence ID" value="MXQ68270.1"/>
    <property type="molecule type" value="Genomic_DNA"/>
</dbReference>
<proteinExistence type="predicted"/>
<accession>A0A6I4WHC4</accession>
<keyword evidence="4" id="KW-1185">Reference proteome</keyword>
<evidence type="ECO:0000256" key="1">
    <source>
        <dbReference type="ARBA" id="ARBA00023002"/>
    </source>
</evidence>
<dbReference type="PANTHER" id="PTHR35176">
    <property type="entry name" value="HEME OXYGENASE HI_0854-RELATED"/>
    <property type="match status" value="1"/>
</dbReference>
<dbReference type="GO" id="GO:0070967">
    <property type="term" value="F:coenzyme F420 binding"/>
    <property type="evidence" value="ECO:0007669"/>
    <property type="project" value="TreeGrafter"/>
</dbReference>
<dbReference type="GO" id="GO:0016627">
    <property type="term" value="F:oxidoreductase activity, acting on the CH-CH group of donors"/>
    <property type="evidence" value="ECO:0007669"/>
    <property type="project" value="TreeGrafter"/>
</dbReference>
<evidence type="ECO:0000313" key="4">
    <source>
        <dbReference type="Proteomes" id="UP000431901"/>
    </source>
</evidence>
<dbReference type="AlphaFoldDB" id="A0A6I4WHC4"/>
<dbReference type="Proteomes" id="UP000431901">
    <property type="component" value="Unassembled WGS sequence"/>
</dbReference>
<evidence type="ECO:0000313" key="3">
    <source>
        <dbReference type="EMBL" id="MXQ68270.1"/>
    </source>
</evidence>
<reference evidence="3 4" key="1">
    <citation type="submission" date="2019-12" db="EMBL/GenBank/DDBJ databases">
        <title>Nocardia macrotermitis sp. nov. and Nocardia aurantia sp. nov., isolated from the gut of the fungus growing-termite Macrotermes natalensis.</title>
        <authorList>
            <person name="Christine B."/>
            <person name="Rene B."/>
        </authorList>
    </citation>
    <scope>NUCLEOTIDE SEQUENCE [LARGE SCALE GENOMIC DNA]</scope>
    <source>
        <strain evidence="3 4">DSM 102126</strain>
    </source>
</reference>
<keyword evidence="1" id="KW-0560">Oxidoreductase</keyword>
<dbReference type="Pfam" id="PF01243">
    <property type="entry name" value="PNPOx_N"/>
    <property type="match status" value="1"/>
</dbReference>
<dbReference type="InterPro" id="IPR052019">
    <property type="entry name" value="F420H2_bilvrd_red/Heme_oxyg"/>
</dbReference>
<name>A0A6I4WHC4_9ACTN</name>
<dbReference type="RefSeq" id="WP_161106460.1">
    <property type="nucleotide sequence ID" value="NZ_JBHLYI010000019.1"/>
</dbReference>
<dbReference type="InterPro" id="IPR011576">
    <property type="entry name" value="Pyridox_Oxase_N"/>
</dbReference>
<dbReference type="Gene3D" id="2.30.110.10">
    <property type="entry name" value="Electron Transport, Fmn-binding Protein, Chain A"/>
    <property type="match status" value="1"/>
</dbReference>
<organism evidence="3 4">
    <name type="scientific">Actinomadura rayongensis</name>
    <dbReference type="NCBI Taxonomy" id="1429076"/>
    <lineage>
        <taxon>Bacteria</taxon>
        <taxon>Bacillati</taxon>
        <taxon>Actinomycetota</taxon>
        <taxon>Actinomycetes</taxon>
        <taxon>Streptosporangiales</taxon>
        <taxon>Thermomonosporaceae</taxon>
        <taxon>Actinomadura</taxon>
    </lineage>
</organism>
<dbReference type="InterPro" id="IPR012349">
    <property type="entry name" value="Split_barrel_FMN-bd"/>
</dbReference>
<comment type="caution">
    <text evidence="3">The sequence shown here is derived from an EMBL/GenBank/DDBJ whole genome shotgun (WGS) entry which is preliminary data.</text>
</comment>
<dbReference type="OrthoDB" id="158738at2"/>
<gene>
    <name evidence="3" type="ORF">GQ466_30065</name>
</gene>
<sequence>MSRRDQIRMTDDELDAFLHASRTVTCATLGPNGRPHLVPLWFVPLDGAVACWTYRRSQKVANLRRAPQATLQFEDGTDYAELRGATMECDAEVLDDAARTVEIGLALTARYALDGGSAAQVPAELAEFVRGQAEKRVALLFRPTRTVTWDHRKLGGAY</sequence>
<feature type="domain" description="Pyridoxamine 5'-phosphate oxidase N-terminal" evidence="2">
    <location>
        <begin position="11"/>
        <end position="111"/>
    </location>
</feature>
<dbReference type="SUPFAM" id="SSF50475">
    <property type="entry name" value="FMN-binding split barrel"/>
    <property type="match status" value="1"/>
</dbReference>
<protein>
    <submittedName>
        <fullName evidence="3">Pyridoxamine 5'-phosphate oxidase</fullName>
    </submittedName>
</protein>
<evidence type="ECO:0000259" key="2">
    <source>
        <dbReference type="Pfam" id="PF01243"/>
    </source>
</evidence>
<dbReference type="PANTHER" id="PTHR35176:SF6">
    <property type="entry name" value="HEME OXYGENASE HI_0854-RELATED"/>
    <property type="match status" value="1"/>
</dbReference>